<dbReference type="EC" id="2.4.1.186" evidence="2"/>
<dbReference type="InterPro" id="IPR050587">
    <property type="entry name" value="GNT1/Glycosyltrans_8"/>
</dbReference>
<feature type="region of interest" description="Disordered" evidence="3">
    <location>
        <begin position="1219"/>
        <end position="1414"/>
    </location>
</feature>
<feature type="compositionally biased region" description="Basic residues" evidence="3">
    <location>
        <begin position="1318"/>
        <end position="1331"/>
    </location>
</feature>
<dbReference type="GO" id="GO:0005978">
    <property type="term" value="P:glycogen biosynthetic process"/>
    <property type="evidence" value="ECO:0007669"/>
    <property type="project" value="UniProtKB-ARBA"/>
</dbReference>
<keyword evidence="5" id="KW-1185">Reference proteome</keyword>
<accession>A0A195BSV6</accession>
<feature type="compositionally biased region" description="Basic and acidic residues" evidence="3">
    <location>
        <begin position="866"/>
        <end position="880"/>
    </location>
</feature>
<dbReference type="InterPro" id="IPR002495">
    <property type="entry name" value="Glyco_trans_8"/>
</dbReference>
<feature type="compositionally biased region" description="Polar residues" evidence="3">
    <location>
        <begin position="967"/>
        <end position="976"/>
    </location>
</feature>
<dbReference type="EMBL" id="KQ976417">
    <property type="protein sequence ID" value="KYM89753.1"/>
    <property type="molecule type" value="Genomic_DNA"/>
</dbReference>
<feature type="compositionally biased region" description="Basic and acidic residues" evidence="3">
    <location>
        <begin position="553"/>
        <end position="599"/>
    </location>
</feature>
<dbReference type="Proteomes" id="UP000078540">
    <property type="component" value="Unassembled WGS sequence"/>
</dbReference>
<feature type="compositionally biased region" description="Basic and acidic residues" evidence="3">
    <location>
        <begin position="509"/>
        <end position="542"/>
    </location>
</feature>
<feature type="region of interest" description="Disordered" evidence="3">
    <location>
        <begin position="866"/>
        <end position="926"/>
    </location>
</feature>
<dbReference type="Pfam" id="PF01501">
    <property type="entry name" value="Glyco_transf_8"/>
    <property type="match status" value="1"/>
</dbReference>
<dbReference type="GO" id="GO:0008466">
    <property type="term" value="F:glycogenin glucosyltransferase activity"/>
    <property type="evidence" value="ECO:0007669"/>
    <property type="project" value="UniProtKB-EC"/>
</dbReference>
<feature type="compositionally biased region" description="Polar residues" evidence="3">
    <location>
        <begin position="904"/>
        <end position="918"/>
    </location>
</feature>
<organism evidence="4 5">
    <name type="scientific">Atta colombica</name>
    <dbReference type="NCBI Taxonomy" id="520822"/>
    <lineage>
        <taxon>Eukaryota</taxon>
        <taxon>Metazoa</taxon>
        <taxon>Ecdysozoa</taxon>
        <taxon>Arthropoda</taxon>
        <taxon>Hexapoda</taxon>
        <taxon>Insecta</taxon>
        <taxon>Pterygota</taxon>
        <taxon>Neoptera</taxon>
        <taxon>Endopterygota</taxon>
        <taxon>Hymenoptera</taxon>
        <taxon>Apocrita</taxon>
        <taxon>Aculeata</taxon>
        <taxon>Formicoidea</taxon>
        <taxon>Formicidae</taxon>
        <taxon>Myrmicinae</taxon>
        <taxon>Atta</taxon>
    </lineage>
</organism>
<feature type="region of interest" description="Disordered" evidence="3">
    <location>
        <begin position="509"/>
        <end position="613"/>
    </location>
</feature>
<feature type="compositionally biased region" description="Basic residues" evidence="3">
    <location>
        <begin position="1354"/>
        <end position="1367"/>
    </location>
</feature>
<comment type="similarity">
    <text evidence="1">Belongs to the glycosyltransferase 8 family. Glycogenin subfamily.</text>
</comment>
<feature type="region of interest" description="Disordered" evidence="3">
    <location>
        <begin position="651"/>
        <end position="676"/>
    </location>
</feature>
<dbReference type="PANTHER" id="PTHR11183">
    <property type="entry name" value="GLYCOGENIN SUBFAMILY MEMBER"/>
    <property type="match status" value="1"/>
</dbReference>
<name>A0A195BSV6_9HYME</name>
<dbReference type="STRING" id="520822.A0A195BSV6"/>
<feature type="compositionally biased region" description="Basic and acidic residues" evidence="3">
    <location>
        <begin position="1295"/>
        <end position="1306"/>
    </location>
</feature>
<feature type="compositionally biased region" description="Polar residues" evidence="3">
    <location>
        <begin position="600"/>
        <end position="613"/>
    </location>
</feature>
<feature type="compositionally biased region" description="Low complexity" evidence="3">
    <location>
        <begin position="1337"/>
        <end position="1348"/>
    </location>
</feature>
<evidence type="ECO:0000256" key="2">
    <source>
        <dbReference type="ARBA" id="ARBA00038934"/>
    </source>
</evidence>
<dbReference type="Gene3D" id="3.90.550.10">
    <property type="entry name" value="Spore Coat Polysaccharide Biosynthesis Protein SpsA, Chain A"/>
    <property type="match status" value="1"/>
</dbReference>
<dbReference type="CDD" id="cd02537">
    <property type="entry name" value="GT8_Glycogenin"/>
    <property type="match status" value="1"/>
</dbReference>
<sequence>MLQIILSDSCNPIVGKVEHFPQLQTDAARGWMGGMSEKWGIAVSRRVADSLRSTTCRSLHCSALHSCCGADEVHADCSCSIGECRQVVGVYGNVSVSRSRREGRRRRINSRVLSLPRAPVMGGYAWVTLATNDAYSLGALVLAHSLRRVGTKHELACLVTPGVTATMREKLAAVFSLVQEVNVLDSKDEANLALLARPELGITFTKLHCWRLTQYEKCVFVDADTLVVRNCDELFEREELSAAPDVGWPDCFNSGVFVFRPSQQTFASITAFAAAKGSFDGGDQGLLNMYFSDWASKDISKHLPFIYNMCSTATYSYLPAFKQFGDDVRIIHFIGITKPWLQYFDTLTGTVQPPPGSTHLQPLLQLWWNIFCERVHPQLSSSMATSTLAPIWHAFAPPSYVPPFPKISDYSATNSNSSRVPDFSEFKDPWEDYSPRDDLFPTDNSALNDKSENCYCGVKETDAVRQSDHSASLAHNQQFHYEQQHSSYTPIQTYDQRQEHATFHFDETRNQEHSVQHTEHHHWQQHSEHRHHDEQHQHEQLYHHVQHQHHEHRHNEQQHYNEQKQHSEHQQLHQHDYYRNKTDDHHQNKSAEVSHENHAQHYSSDNSHQNANHLSHTASHNEFHAQYTSNQDAQDNFASHCYRCIEKNNKQASEAVNKQTDTRRIDFLPPSPEPCTDLHNVATRSDPNVTEHLDNANAGIAGALAQLTLGEVRSAEQVAFEEHMRKQSWEQGQIDYMGRDSFDNIWKKICETLSLAPQREPTPPTEDIATLETAIKETAAKETAAKETAVKETAAKETADIKVDKPAVEADKDPTQSLICEVSKEEKFSAAILEQEVPALSSKKTVEATAKISDDPIKFEDICAKPTSESKDAKSCEIRTEVPLPQQPAEPLPAKTTAEPCELPSSQTPQEAAPQSASFLLEAKESKQQIDSQISPLICKLPVQETTAPVTQISTESVPTRAKPETPASTPQDTTQPIALTSVDSPQITATSPVTSQAPIEDMKCVIESAPDVTQPLTIDPGEQHAEMLLAASEISTVSPVPIQVAESVLQAEPKESVLGAAVTVSDQAIASTVTAVHESKDIASAPIPTELVQLNGSACEIERRDISDLSEKMDVPSEAIKELASDLVARDLPSETVSATEKILISSNVGPLETTSVEELTEQVAKIKVAEIKAPEQKLETEEVKPSELITKTEVVEEKSAEQVTETTETIVKQAETVAQAEITKVPSIEQTEATEAPTARSPSEVLASPIAEQSPPAEEPIEAKPPNVPSTPTVTEASPPISPSVESAQEMEEAAKKSLKKSDSADGADGEGADKKAKKTVKKVTKKPKAKPEEAAPSTATESAAADGSQSKTKKTVKTTMKKTGAKSLEADTSIPETPPPPTGAVDAPVPPKRKTKSTNAKGTGKKSETEE</sequence>
<dbReference type="SUPFAM" id="SSF53448">
    <property type="entry name" value="Nucleotide-diphospho-sugar transferases"/>
    <property type="match status" value="1"/>
</dbReference>
<proteinExistence type="inferred from homology"/>
<evidence type="ECO:0000313" key="4">
    <source>
        <dbReference type="EMBL" id="KYM89753.1"/>
    </source>
</evidence>
<dbReference type="InterPro" id="IPR029044">
    <property type="entry name" value="Nucleotide-diphossugar_trans"/>
</dbReference>
<evidence type="ECO:0000313" key="5">
    <source>
        <dbReference type="Proteomes" id="UP000078540"/>
    </source>
</evidence>
<gene>
    <name evidence="4" type="ORF">ALC53_02065</name>
</gene>
<protein>
    <recommendedName>
        <fullName evidence="2">glycogenin glucosyltransferase</fullName>
        <ecNumber evidence="2">2.4.1.186</ecNumber>
    </recommendedName>
</protein>
<dbReference type="FunFam" id="3.90.550.10:FF:000085">
    <property type="entry name" value="Glycogenin, isoform B"/>
    <property type="match status" value="1"/>
</dbReference>
<evidence type="ECO:0000256" key="3">
    <source>
        <dbReference type="SAM" id="MobiDB-lite"/>
    </source>
</evidence>
<feature type="region of interest" description="Disordered" evidence="3">
    <location>
        <begin position="950"/>
        <end position="976"/>
    </location>
</feature>
<reference evidence="4 5" key="1">
    <citation type="submission" date="2015-09" db="EMBL/GenBank/DDBJ databases">
        <title>Atta colombica WGS genome.</title>
        <authorList>
            <person name="Nygaard S."/>
            <person name="Hu H."/>
            <person name="Boomsma J."/>
            <person name="Zhang G."/>
        </authorList>
    </citation>
    <scope>NUCLEOTIDE SEQUENCE [LARGE SCALE GENOMIC DNA]</scope>
    <source>
        <strain evidence="4">Treedump-2</strain>
        <tissue evidence="4">Whole body</tissue>
    </source>
</reference>
<evidence type="ECO:0000256" key="1">
    <source>
        <dbReference type="ARBA" id="ARBA00038162"/>
    </source>
</evidence>